<feature type="domain" description="Helicase-associated" evidence="1">
    <location>
        <begin position="388"/>
        <end position="453"/>
    </location>
</feature>
<dbReference type="AlphaFoldDB" id="A0A7S2UBX8"/>
<proteinExistence type="predicted"/>
<protein>
    <recommendedName>
        <fullName evidence="1">Helicase-associated domain-containing protein</fullName>
    </recommendedName>
</protein>
<evidence type="ECO:0000259" key="1">
    <source>
        <dbReference type="Pfam" id="PF03457"/>
    </source>
</evidence>
<dbReference type="PANTHER" id="PTHR33418:SF1">
    <property type="entry name" value="HELICASE-ASSOCIATED DOMAIN-CONTAINING PROTEIN"/>
    <property type="match status" value="1"/>
</dbReference>
<reference evidence="2" key="1">
    <citation type="submission" date="2021-01" db="EMBL/GenBank/DDBJ databases">
        <authorList>
            <person name="Corre E."/>
            <person name="Pelletier E."/>
            <person name="Niang G."/>
            <person name="Scheremetjew M."/>
            <person name="Finn R."/>
            <person name="Kale V."/>
            <person name="Holt S."/>
            <person name="Cochrane G."/>
            <person name="Meng A."/>
            <person name="Brown T."/>
            <person name="Cohen L."/>
        </authorList>
    </citation>
    <scope>NUCLEOTIDE SEQUENCE</scope>
    <source>
        <strain evidence="2">CCMP2084</strain>
    </source>
</reference>
<sequence>MMHRTSNSNSNNLPKTHRRNIFSNLTKLKFTKTSQSNHEPCRTNMVKRTPQMWPAQPSGEHGNVAKRHRPSIRKACLPSKEFGNDADQPHTQQSIDLMHFDRTTTPREKELLTANLGLVERLREKDMLLAKMESLLKSKNLALVSLRRTIHLCQTYPNESHPFSGRDGYVSLSSVSEQNHSFAHNINISESLPGASLHALKDQRDESLGYASSPTTGGTYEGDTDTVKQNCMEAETDESGHSLRTQTTSDEVVLHQSSSLHKEVATSFGLKCNYNYPQPAESKSDSVNNESDQARLIKEEKERALEIFTKELLKSGPNKPGWESRLEELMEFKKKHGHTNVIQSSGPLGRWVEKQRSQYKLLKKGKASSMSLKRREDLEAIGFQFEVHEETWQLRFQELIEFKEKHGHTNVTQNSGRLGGWVTYQRSGYQRLKDGKPSAMTKERLQKLENIDFQFNVFVDAWQRRFRELVKYNKMNGHLNVSRSSGALGDWVHKQKSIKNGQQNNMTLQRIKTLEGIGFSFWEQKIEEP</sequence>
<dbReference type="PANTHER" id="PTHR33418">
    <property type="entry name" value="HELICASE-ASSOCIATED"/>
    <property type="match status" value="1"/>
</dbReference>
<organism evidence="2">
    <name type="scientific">Attheya septentrionalis</name>
    <dbReference type="NCBI Taxonomy" id="420275"/>
    <lineage>
        <taxon>Eukaryota</taxon>
        <taxon>Sar</taxon>
        <taxon>Stramenopiles</taxon>
        <taxon>Ochrophyta</taxon>
        <taxon>Bacillariophyta</taxon>
        <taxon>Coscinodiscophyceae</taxon>
        <taxon>Chaetocerotophycidae</taxon>
        <taxon>Chaetocerotales</taxon>
        <taxon>Attheyaceae</taxon>
        <taxon>Attheya</taxon>
    </lineage>
</organism>
<feature type="domain" description="Helicase-associated" evidence="1">
    <location>
        <begin position="322"/>
        <end position="383"/>
    </location>
</feature>
<name>A0A7S2UBX8_9STRA</name>
<dbReference type="InterPro" id="IPR005114">
    <property type="entry name" value="Helicase_assoc"/>
</dbReference>
<dbReference type="EMBL" id="HBHQ01006727">
    <property type="protein sequence ID" value="CAD9812700.1"/>
    <property type="molecule type" value="Transcribed_RNA"/>
</dbReference>
<evidence type="ECO:0000313" key="2">
    <source>
        <dbReference type="EMBL" id="CAD9812700.1"/>
    </source>
</evidence>
<accession>A0A7S2UBX8</accession>
<dbReference type="Pfam" id="PF03457">
    <property type="entry name" value="HA"/>
    <property type="match status" value="3"/>
</dbReference>
<gene>
    <name evidence="2" type="ORF">ASEP1449_LOCUS4525</name>
</gene>
<feature type="domain" description="Helicase-associated" evidence="1">
    <location>
        <begin position="461"/>
        <end position="519"/>
    </location>
</feature>
<dbReference type="Gene3D" id="6.10.140.530">
    <property type="match status" value="3"/>
</dbReference>